<protein>
    <submittedName>
        <fullName evidence="2">Uncharacterized protein</fullName>
    </submittedName>
</protein>
<reference evidence="2" key="1">
    <citation type="submission" date="2025-08" db="UniProtKB">
        <authorList>
            <consortium name="RefSeq"/>
        </authorList>
    </citation>
    <scope>IDENTIFICATION</scope>
</reference>
<dbReference type="AlphaFoldDB" id="A0AB39ZRH2"/>
<accession>A0AB39ZRH2</accession>
<dbReference type="Proteomes" id="UP001652628">
    <property type="component" value="Chromosome 3"/>
</dbReference>
<sequence>MPSLDCTMWCDREISTWNQSNISHIAGKMWSSTSVLMALGALTLVQGNVRFYFTLDFHVKQPPNATETIDKTIVVENNKISMVDNEATTTRSPMAQWTDQDRYNQDTLQKVIDTRRSVQQLNTELSPLAGRSSELARRIKMSLRYVNEVDAALEDLTNFGQLVELLRKFVALVDNLRDPNNFGGVRSLEYVLLKLALEKYDLPNKRQEIGEYLGQAESAWQRYQNTQVVLLDNST</sequence>
<evidence type="ECO:0000313" key="1">
    <source>
        <dbReference type="Proteomes" id="UP001652628"/>
    </source>
</evidence>
<proteinExistence type="predicted"/>
<keyword evidence="1" id="KW-1185">Reference proteome</keyword>
<dbReference type="GeneID" id="108018527"/>
<name>A0AB39ZRH2_DROSZ</name>
<organism evidence="1 2">
    <name type="scientific">Drosophila suzukii</name>
    <name type="common">Spotted-wing drosophila fruit fly</name>
    <dbReference type="NCBI Taxonomy" id="28584"/>
    <lineage>
        <taxon>Eukaryota</taxon>
        <taxon>Metazoa</taxon>
        <taxon>Ecdysozoa</taxon>
        <taxon>Arthropoda</taxon>
        <taxon>Hexapoda</taxon>
        <taxon>Insecta</taxon>
        <taxon>Pterygota</taxon>
        <taxon>Neoptera</taxon>
        <taxon>Endopterygota</taxon>
        <taxon>Diptera</taxon>
        <taxon>Brachycera</taxon>
        <taxon>Muscomorpha</taxon>
        <taxon>Ephydroidea</taxon>
        <taxon>Drosophilidae</taxon>
        <taxon>Drosophila</taxon>
        <taxon>Sophophora</taxon>
    </lineage>
</organism>
<gene>
    <name evidence="2" type="primary">LOC108018527</name>
</gene>
<evidence type="ECO:0000313" key="2">
    <source>
        <dbReference type="RefSeq" id="XP_016941568.4"/>
    </source>
</evidence>
<dbReference type="RefSeq" id="XP_016941568.4">
    <property type="nucleotide sequence ID" value="XM_017086079.4"/>
</dbReference>